<dbReference type="SMART" id="SM00185">
    <property type="entry name" value="ARM"/>
    <property type="match status" value="5"/>
</dbReference>
<name>A0ABD0TV62_DENTH</name>
<feature type="compositionally biased region" description="Low complexity" evidence="2">
    <location>
        <begin position="379"/>
        <end position="388"/>
    </location>
</feature>
<dbReference type="SUPFAM" id="SSF48371">
    <property type="entry name" value="ARM repeat"/>
    <property type="match status" value="1"/>
</dbReference>
<evidence type="ECO:0000256" key="1">
    <source>
        <dbReference type="PROSITE-ProRule" id="PRU00259"/>
    </source>
</evidence>
<evidence type="ECO:0000313" key="4">
    <source>
        <dbReference type="EMBL" id="KAL0903566.1"/>
    </source>
</evidence>
<dbReference type="InterPro" id="IPR000225">
    <property type="entry name" value="Armadillo"/>
</dbReference>
<feature type="domain" description="U-box" evidence="3">
    <location>
        <begin position="80"/>
        <end position="359"/>
    </location>
</feature>
<dbReference type="EMBL" id="JANQDX010000020">
    <property type="protein sequence ID" value="KAL0903566.1"/>
    <property type="molecule type" value="Genomic_DNA"/>
</dbReference>
<dbReference type="Gene3D" id="1.25.10.10">
    <property type="entry name" value="Leucine-rich Repeat Variant"/>
    <property type="match status" value="2"/>
</dbReference>
<feature type="region of interest" description="Disordered" evidence="2">
    <location>
        <begin position="379"/>
        <end position="404"/>
    </location>
</feature>
<protein>
    <recommendedName>
        <fullName evidence="3">U-box domain-containing protein</fullName>
    </recommendedName>
</protein>
<dbReference type="Proteomes" id="UP001552299">
    <property type="component" value="Unassembled WGS sequence"/>
</dbReference>
<dbReference type="InterPro" id="IPR011989">
    <property type="entry name" value="ARM-like"/>
</dbReference>
<evidence type="ECO:0000313" key="5">
    <source>
        <dbReference type="Proteomes" id="UP001552299"/>
    </source>
</evidence>
<sequence>MAKCEVLTGARWSVFSAAGFRRRLLEAMLCGVSNHPRRQIVERRSDRLADLLLAEARDLRSREVAEKRRKMEAFEELQSVVRRLQDTEEGIHRRRAEAASEVRRLAKDSPDFRQSLALLGAIPPLVALLDSDDSDSLISALYALLNLGIGNEANKSAIVAAGAIQKMVSLIKSGPTPAVEAAIIANFLGLSALDANKPIIGASSDVIPFLLNAFRSSNSISSTQSQEDALRALYNLSISPANGVALVDAGIVPCLLFALVDDTEFSERSLAVLSNLVAASPEGRQAVSRAADAFPMLIDVLNWSDFPRCQEKAAHILMIMAHKSHGSERAAMAAAGITSALLELTLMGSTLAQKRASLILEILREDKGKQVVVSEPLGSCGASASSAATEEEEEEEEEGVSAEMRAVRKLVKQSLQSNMRRIARRANFPPEFAPSDRFRQLTASSTSKSLTLCKMVAG</sequence>
<dbReference type="InterPro" id="IPR058678">
    <property type="entry name" value="ARM_PUB"/>
</dbReference>
<dbReference type="PANTHER" id="PTHR46700">
    <property type="entry name" value="ARM REPEAT SUPERFAMILY PROTEIN"/>
    <property type="match status" value="1"/>
</dbReference>
<dbReference type="AlphaFoldDB" id="A0ABD0TV62"/>
<accession>A0ABD0TV62</accession>
<dbReference type="PANTHER" id="PTHR46700:SF1">
    <property type="entry name" value="ARM REPEAT SUPERFAMILY PROTEIN"/>
    <property type="match status" value="1"/>
</dbReference>
<proteinExistence type="predicted"/>
<gene>
    <name evidence="4" type="ORF">M5K25_027954</name>
</gene>
<keyword evidence="5" id="KW-1185">Reference proteome</keyword>
<dbReference type="Pfam" id="PF25598">
    <property type="entry name" value="ARM_PUB"/>
    <property type="match status" value="1"/>
</dbReference>
<dbReference type="PROSITE" id="PS50176">
    <property type="entry name" value="ARM_REPEAT"/>
    <property type="match status" value="1"/>
</dbReference>
<feature type="repeat" description="ARM" evidence="1">
    <location>
        <begin position="120"/>
        <end position="162"/>
    </location>
</feature>
<evidence type="ECO:0000259" key="3">
    <source>
        <dbReference type="Pfam" id="PF25598"/>
    </source>
</evidence>
<reference evidence="4 5" key="1">
    <citation type="journal article" date="2024" name="Plant Biotechnol. J.">
        <title>Dendrobium thyrsiflorum genome and its molecular insights into genes involved in important horticultural traits.</title>
        <authorList>
            <person name="Chen B."/>
            <person name="Wang J.Y."/>
            <person name="Zheng P.J."/>
            <person name="Li K.L."/>
            <person name="Liang Y.M."/>
            <person name="Chen X.F."/>
            <person name="Zhang C."/>
            <person name="Zhao X."/>
            <person name="He X."/>
            <person name="Zhang G.Q."/>
            <person name="Liu Z.J."/>
            <person name="Xu Q."/>
        </authorList>
    </citation>
    <scope>NUCLEOTIDE SEQUENCE [LARGE SCALE GENOMIC DNA]</scope>
    <source>
        <strain evidence="4">GZMU011</strain>
    </source>
</reference>
<feature type="compositionally biased region" description="Acidic residues" evidence="2">
    <location>
        <begin position="389"/>
        <end position="400"/>
    </location>
</feature>
<comment type="caution">
    <text evidence="4">The sequence shown here is derived from an EMBL/GenBank/DDBJ whole genome shotgun (WGS) entry which is preliminary data.</text>
</comment>
<organism evidence="4 5">
    <name type="scientific">Dendrobium thyrsiflorum</name>
    <name type="common">Pinecone-like raceme dendrobium</name>
    <name type="synonym">Orchid</name>
    <dbReference type="NCBI Taxonomy" id="117978"/>
    <lineage>
        <taxon>Eukaryota</taxon>
        <taxon>Viridiplantae</taxon>
        <taxon>Streptophyta</taxon>
        <taxon>Embryophyta</taxon>
        <taxon>Tracheophyta</taxon>
        <taxon>Spermatophyta</taxon>
        <taxon>Magnoliopsida</taxon>
        <taxon>Liliopsida</taxon>
        <taxon>Asparagales</taxon>
        <taxon>Orchidaceae</taxon>
        <taxon>Epidendroideae</taxon>
        <taxon>Malaxideae</taxon>
        <taxon>Dendrobiinae</taxon>
        <taxon>Dendrobium</taxon>
    </lineage>
</organism>
<dbReference type="InterPro" id="IPR016024">
    <property type="entry name" value="ARM-type_fold"/>
</dbReference>
<evidence type="ECO:0000256" key="2">
    <source>
        <dbReference type="SAM" id="MobiDB-lite"/>
    </source>
</evidence>